<name>A0ABW2KGP0_9ACTN</name>
<dbReference type="Gene3D" id="3.50.50.60">
    <property type="entry name" value="FAD/NAD(P)-binding domain"/>
    <property type="match status" value="2"/>
</dbReference>
<sequence>MADCETEVLVVGAGQAGVAMSEHLGARGIPHLVLERDRIAERWRTGRWDSLVANGPAWHDRFPGLRFEDVDPDGFAAKDQIADYFVAYAEKIAAPIRCGVEVQRVRRNIGRPGFRVETSDGTIDARFVVAATGPFQTPVIPPIVPEDADVTQLHSSSYRNPRQLPEGAVLVVGAGSSGVQIADELQRSGRKVYLSVGPHDRPPRRYRGRDFCWWLGVLNKWDAAAPPRGAEHVTIAVSGAQGGRTVDFRALAAGGITLVGVTRAFDGGRMHFADDLRENIANGDAGYLALLDEADAYIARNGLDLPEEPQARALGPDPDCVADPIFELDLAEAGITTIIWATGFRSDYGWLQVDALDDNGRPRHSRGVSAEPGVYFLGLPWLSRRGSSFIWGVWHDAAYVAEHISIQRGYLAYAGDALDPHSPGAAASRLDRHPEPTVNPTGAA</sequence>
<dbReference type="InterPro" id="IPR036188">
    <property type="entry name" value="FAD/NAD-bd_sf"/>
</dbReference>
<dbReference type="Proteomes" id="UP001596540">
    <property type="component" value="Unassembled WGS sequence"/>
</dbReference>
<dbReference type="Pfam" id="PF13738">
    <property type="entry name" value="Pyr_redox_3"/>
    <property type="match status" value="1"/>
</dbReference>
<comment type="caution">
    <text evidence="3">The sequence shown here is derived from an EMBL/GenBank/DDBJ whole genome shotgun (WGS) entry which is preliminary data.</text>
</comment>
<feature type="region of interest" description="Disordered" evidence="2">
    <location>
        <begin position="423"/>
        <end position="444"/>
    </location>
</feature>
<proteinExistence type="predicted"/>
<protein>
    <submittedName>
        <fullName evidence="3">Flavin-containing monooxygenase</fullName>
        <ecNumber evidence="3">1.14.13.-</ecNumber>
    </submittedName>
</protein>
<dbReference type="GO" id="GO:0004497">
    <property type="term" value="F:monooxygenase activity"/>
    <property type="evidence" value="ECO:0007669"/>
    <property type="project" value="UniProtKB-KW"/>
</dbReference>
<evidence type="ECO:0000256" key="2">
    <source>
        <dbReference type="SAM" id="MobiDB-lite"/>
    </source>
</evidence>
<gene>
    <name evidence="3" type="ORF">ACFQRF_15440</name>
</gene>
<dbReference type="RefSeq" id="WP_379871792.1">
    <property type="nucleotide sequence ID" value="NZ_JBHTBH010000007.1"/>
</dbReference>
<keyword evidence="4" id="KW-1185">Reference proteome</keyword>
<dbReference type="InterPro" id="IPR050982">
    <property type="entry name" value="Auxin_biosynth/cation_transpt"/>
</dbReference>
<keyword evidence="1 3" id="KW-0560">Oxidoreductase</keyword>
<dbReference type="PANTHER" id="PTHR43539:SF78">
    <property type="entry name" value="FLAVIN-CONTAINING MONOOXYGENASE"/>
    <property type="match status" value="1"/>
</dbReference>
<dbReference type="SUPFAM" id="SSF51905">
    <property type="entry name" value="FAD/NAD(P)-binding domain"/>
    <property type="match status" value="2"/>
</dbReference>
<dbReference type="EC" id="1.14.13.-" evidence="3"/>
<keyword evidence="3" id="KW-0503">Monooxygenase</keyword>
<dbReference type="PANTHER" id="PTHR43539">
    <property type="entry name" value="FLAVIN-BINDING MONOOXYGENASE-LIKE PROTEIN (AFU_ORTHOLOGUE AFUA_4G09220)"/>
    <property type="match status" value="1"/>
</dbReference>
<reference evidence="4" key="1">
    <citation type="journal article" date="2019" name="Int. J. Syst. Evol. Microbiol.">
        <title>The Global Catalogue of Microorganisms (GCM) 10K type strain sequencing project: providing services to taxonomists for standard genome sequencing and annotation.</title>
        <authorList>
            <consortium name="The Broad Institute Genomics Platform"/>
            <consortium name="The Broad Institute Genome Sequencing Center for Infectious Disease"/>
            <person name="Wu L."/>
            <person name="Ma J."/>
        </authorList>
    </citation>
    <scope>NUCLEOTIDE SEQUENCE [LARGE SCALE GENOMIC DNA]</scope>
    <source>
        <strain evidence="4">CGMCC 4.7382</strain>
    </source>
</reference>
<dbReference type="PRINTS" id="PR00411">
    <property type="entry name" value="PNDRDTASEI"/>
</dbReference>
<evidence type="ECO:0000313" key="4">
    <source>
        <dbReference type="Proteomes" id="UP001596540"/>
    </source>
</evidence>
<dbReference type="EMBL" id="JBHTBH010000007">
    <property type="protein sequence ID" value="MFC7329131.1"/>
    <property type="molecule type" value="Genomic_DNA"/>
</dbReference>
<accession>A0ABW2KGP0</accession>
<organism evidence="3 4">
    <name type="scientific">Marinactinospora rubrisoli</name>
    <dbReference type="NCBI Taxonomy" id="2715399"/>
    <lineage>
        <taxon>Bacteria</taxon>
        <taxon>Bacillati</taxon>
        <taxon>Actinomycetota</taxon>
        <taxon>Actinomycetes</taxon>
        <taxon>Streptosporangiales</taxon>
        <taxon>Nocardiopsidaceae</taxon>
        <taxon>Marinactinospora</taxon>
    </lineage>
</organism>
<evidence type="ECO:0000313" key="3">
    <source>
        <dbReference type="EMBL" id="MFC7329131.1"/>
    </source>
</evidence>
<evidence type="ECO:0000256" key="1">
    <source>
        <dbReference type="ARBA" id="ARBA00023002"/>
    </source>
</evidence>